<dbReference type="Gene3D" id="1.10.260.100">
    <property type="match status" value="2"/>
</dbReference>
<feature type="compositionally biased region" description="Polar residues" evidence="2">
    <location>
        <begin position="259"/>
        <end position="269"/>
    </location>
</feature>
<dbReference type="SMART" id="SM00727">
    <property type="entry name" value="STI1"/>
    <property type="match status" value="2"/>
</dbReference>
<feature type="domain" description="STI1" evidence="3">
    <location>
        <begin position="282"/>
        <end position="323"/>
    </location>
</feature>
<feature type="compositionally biased region" description="Low complexity" evidence="2">
    <location>
        <begin position="39"/>
        <end position="56"/>
    </location>
</feature>
<evidence type="ECO:0000313" key="4">
    <source>
        <dbReference type="EMBL" id="KAJ8027029.1"/>
    </source>
</evidence>
<feature type="region of interest" description="Disordered" evidence="2">
    <location>
        <begin position="224"/>
        <end position="270"/>
    </location>
</feature>
<proteinExistence type="predicted"/>
<name>A0A9Q0YTJ8_HOLLE</name>
<evidence type="ECO:0000256" key="2">
    <source>
        <dbReference type="SAM" id="MobiDB-lite"/>
    </source>
</evidence>
<protein>
    <recommendedName>
        <fullName evidence="3">STI1 domain-containing protein</fullName>
    </recommendedName>
</protein>
<comment type="caution">
    <text evidence="4">The sequence shown here is derived from an EMBL/GenBank/DDBJ whole genome shotgun (WGS) entry which is preliminary data.</text>
</comment>
<feature type="compositionally biased region" description="Basic and acidic residues" evidence="2">
    <location>
        <begin position="121"/>
        <end position="137"/>
    </location>
</feature>
<feature type="domain" description="STI1" evidence="3">
    <location>
        <begin position="172"/>
        <end position="212"/>
    </location>
</feature>
<feature type="compositionally biased region" description="Basic and acidic residues" evidence="2">
    <location>
        <begin position="57"/>
        <end position="87"/>
    </location>
</feature>
<dbReference type="Pfam" id="PF17830">
    <property type="entry name" value="STI1-HOP_DP"/>
    <property type="match status" value="1"/>
</dbReference>
<evidence type="ECO:0000259" key="3">
    <source>
        <dbReference type="SMART" id="SM00727"/>
    </source>
</evidence>
<dbReference type="InterPro" id="IPR041243">
    <property type="entry name" value="STI1/HOP_DP"/>
</dbReference>
<keyword evidence="5" id="KW-1185">Reference proteome</keyword>
<dbReference type="InterPro" id="IPR006636">
    <property type="entry name" value="STI1_HS-bd"/>
</dbReference>
<feature type="compositionally biased region" description="Low complexity" evidence="2">
    <location>
        <begin position="225"/>
        <end position="243"/>
    </location>
</feature>
<dbReference type="EMBL" id="JAIZAY010000016">
    <property type="protein sequence ID" value="KAJ8027029.1"/>
    <property type="molecule type" value="Genomic_DNA"/>
</dbReference>
<organism evidence="4 5">
    <name type="scientific">Holothuria leucospilota</name>
    <name type="common">Black long sea cucumber</name>
    <name type="synonym">Mertensiothuria leucospilota</name>
    <dbReference type="NCBI Taxonomy" id="206669"/>
    <lineage>
        <taxon>Eukaryota</taxon>
        <taxon>Metazoa</taxon>
        <taxon>Echinodermata</taxon>
        <taxon>Eleutherozoa</taxon>
        <taxon>Echinozoa</taxon>
        <taxon>Holothuroidea</taxon>
        <taxon>Aspidochirotacea</taxon>
        <taxon>Aspidochirotida</taxon>
        <taxon>Holothuriidae</taxon>
        <taxon>Holothuria</taxon>
    </lineage>
</organism>
<reference evidence="4" key="1">
    <citation type="submission" date="2021-10" db="EMBL/GenBank/DDBJ databases">
        <title>Tropical sea cucumber genome reveals ecological adaptation and Cuvierian tubules defense mechanism.</title>
        <authorList>
            <person name="Chen T."/>
        </authorList>
    </citation>
    <scope>NUCLEOTIDE SEQUENCE</scope>
    <source>
        <strain evidence="4">Nanhai2018</strain>
        <tissue evidence="4">Muscle</tissue>
    </source>
</reference>
<accession>A0A9Q0YTJ8</accession>
<evidence type="ECO:0000256" key="1">
    <source>
        <dbReference type="ARBA" id="ARBA00022737"/>
    </source>
</evidence>
<gene>
    <name evidence="4" type="ORF">HOLleu_32043</name>
</gene>
<sequence length="336" mass="37393">MAASMSSNSDDDVPPLDDMTDLLEQVKQIQKSRETCTKPTTSAPPASLARSSLATTKIEKASNDHTVKKSNEDKQEVALSKSRKDGDNFMGMKKGFLLDGFGSEKSKNISKSKTTKSPPKSKVEDIPVIKPKQGEQEKYRIQEVQDAMKKMTPLLQNSDWITSDLLEKVEKHPRLAQQMANPDFARVLTKVEKDPEGATRELQNNPQLQDVFKDFCSILGDHFTSLSDQSPSSSTQNSKQYSQGSGIQTREAPGIDMTVRSSSSPNQPTADDEIKMKAILSDPEVFNIFSDERMKELMDALKFNPEKAQGMIQRADPEMKKKIQKLIDVGLLTFSS</sequence>
<feature type="region of interest" description="Disordered" evidence="2">
    <location>
        <begin position="28"/>
        <end position="137"/>
    </location>
</feature>
<dbReference type="OrthoDB" id="71407at2759"/>
<keyword evidence="1" id="KW-0677">Repeat</keyword>
<dbReference type="AlphaFoldDB" id="A0A9Q0YTJ8"/>
<dbReference type="Proteomes" id="UP001152320">
    <property type="component" value="Chromosome 16"/>
</dbReference>
<evidence type="ECO:0000313" key="5">
    <source>
        <dbReference type="Proteomes" id="UP001152320"/>
    </source>
</evidence>